<gene>
    <name evidence="4" type="ORF">NBH00_05630</name>
</gene>
<name>A0ABY5DUK7_9ACTN</name>
<keyword evidence="5" id="KW-1185">Reference proteome</keyword>
<dbReference type="InterPro" id="IPR003010">
    <property type="entry name" value="C-N_Hydrolase"/>
</dbReference>
<organism evidence="4 5">
    <name type="scientific">Paraconexibacter antarcticus</name>
    <dbReference type="NCBI Taxonomy" id="2949664"/>
    <lineage>
        <taxon>Bacteria</taxon>
        <taxon>Bacillati</taxon>
        <taxon>Actinomycetota</taxon>
        <taxon>Thermoleophilia</taxon>
        <taxon>Solirubrobacterales</taxon>
        <taxon>Paraconexibacteraceae</taxon>
        <taxon>Paraconexibacter</taxon>
    </lineage>
</organism>
<evidence type="ECO:0000313" key="5">
    <source>
        <dbReference type="Proteomes" id="UP001056035"/>
    </source>
</evidence>
<dbReference type="EMBL" id="CP098502">
    <property type="protein sequence ID" value="UTI65691.1"/>
    <property type="molecule type" value="Genomic_DNA"/>
</dbReference>
<evidence type="ECO:0000313" key="4">
    <source>
        <dbReference type="EMBL" id="UTI65691.1"/>
    </source>
</evidence>
<evidence type="ECO:0000256" key="2">
    <source>
        <dbReference type="SAM" id="MobiDB-lite"/>
    </source>
</evidence>
<dbReference type="Gene3D" id="3.60.110.10">
    <property type="entry name" value="Carbon-nitrogen hydrolase"/>
    <property type="match status" value="1"/>
</dbReference>
<accession>A0ABY5DUK7</accession>
<sequence length="356" mass="38405">MSVPGTRRVVAVQLAVAVGEDTGRNLRHIEDIVGQAVREHAPDMVFLPESANHPNVHGSVMRRVTEPVDGPTLATLRGLAREHGCVVGGGYLAVRGHHARGTYAVCEPDGAVSFHDKDQPSMWENNNYTPGQDPGIADTAAGPIGVANGFEWLRSRTAERLRGRVRLVAGGMCFPSFPSWALTRPWFWKREHATMVELARETPGRMARVVGVPCVHPSHVGDITMATPFAPGVPWPTILLGETQIVDAAGTSLAHLSYEDGEGYVCADVEWGEARPVNPVPPRFWMPVLPWTVHAVWYATNASGRARYALDHRRGAFPWQHTPADGEDLPDRVPAGMLGPPAGEPQGGAAPPLTVA</sequence>
<proteinExistence type="inferred from homology"/>
<dbReference type="GO" id="GO:0016787">
    <property type="term" value="F:hydrolase activity"/>
    <property type="evidence" value="ECO:0007669"/>
    <property type="project" value="UniProtKB-KW"/>
</dbReference>
<feature type="region of interest" description="Disordered" evidence="2">
    <location>
        <begin position="320"/>
        <end position="356"/>
    </location>
</feature>
<keyword evidence="4" id="KW-0378">Hydrolase</keyword>
<dbReference type="PANTHER" id="PTHR23088:SF27">
    <property type="entry name" value="DEAMINATED GLUTATHIONE AMIDASE"/>
    <property type="match status" value="1"/>
</dbReference>
<evidence type="ECO:0000259" key="3">
    <source>
        <dbReference type="PROSITE" id="PS50263"/>
    </source>
</evidence>
<feature type="compositionally biased region" description="Low complexity" evidence="2">
    <location>
        <begin position="347"/>
        <end position="356"/>
    </location>
</feature>
<evidence type="ECO:0000256" key="1">
    <source>
        <dbReference type="ARBA" id="ARBA00010613"/>
    </source>
</evidence>
<protein>
    <submittedName>
        <fullName evidence="4">Carbon-nitrogen hydrolase family protein</fullName>
    </submittedName>
</protein>
<dbReference type="InterPro" id="IPR036526">
    <property type="entry name" value="C-N_Hydrolase_sf"/>
</dbReference>
<comment type="similarity">
    <text evidence="1">Belongs to the carbon-nitrogen hydrolase superfamily. NIT1/NIT2 family.</text>
</comment>
<dbReference type="PROSITE" id="PS50263">
    <property type="entry name" value="CN_HYDROLASE"/>
    <property type="match status" value="1"/>
</dbReference>
<feature type="domain" description="CN hydrolase" evidence="3">
    <location>
        <begin position="7"/>
        <end position="271"/>
    </location>
</feature>
<reference evidence="4 5" key="1">
    <citation type="submission" date="2022-06" db="EMBL/GenBank/DDBJ databases">
        <title>Paraconexibacter antarcticus.</title>
        <authorList>
            <person name="Kim C.S."/>
        </authorList>
    </citation>
    <scope>NUCLEOTIDE SEQUENCE [LARGE SCALE GENOMIC DNA]</scope>
    <source>
        <strain evidence="4 5">02-257</strain>
    </source>
</reference>
<dbReference type="CDD" id="cd07197">
    <property type="entry name" value="nitrilase"/>
    <property type="match status" value="1"/>
</dbReference>
<dbReference type="Pfam" id="PF00795">
    <property type="entry name" value="CN_hydrolase"/>
    <property type="match status" value="1"/>
</dbReference>
<dbReference type="PANTHER" id="PTHR23088">
    <property type="entry name" value="NITRILASE-RELATED"/>
    <property type="match status" value="1"/>
</dbReference>
<dbReference type="SUPFAM" id="SSF56317">
    <property type="entry name" value="Carbon-nitrogen hydrolase"/>
    <property type="match status" value="1"/>
</dbReference>
<dbReference type="Proteomes" id="UP001056035">
    <property type="component" value="Chromosome"/>
</dbReference>
<dbReference type="RefSeq" id="WP_254572370.1">
    <property type="nucleotide sequence ID" value="NZ_CP098502.1"/>
</dbReference>